<feature type="domain" description="F-box" evidence="1">
    <location>
        <begin position="11"/>
        <end position="46"/>
    </location>
</feature>
<protein>
    <submittedName>
        <fullName evidence="2">Choline kinase</fullName>
    </submittedName>
</protein>
<dbReference type="AlphaFoldDB" id="A0A0W0TKS2"/>
<gene>
    <name evidence="2" type="ORF">Lfee_1986</name>
    <name evidence="3" type="ORF">NCTC12022_02171</name>
</gene>
<dbReference type="Pfam" id="PF01633">
    <property type="entry name" value="Choline_kinase"/>
    <property type="match status" value="1"/>
</dbReference>
<dbReference type="EMBL" id="LNYB01000081">
    <property type="protein sequence ID" value="KTC96188.1"/>
    <property type="molecule type" value="Genomic_DNA"/>
</dbReference>
<dbReference type="STRING" id="453.Lfee_1986"/>
<dbReference type="CDD" id="cd09917">
    <property type="entry name" value="F-box_SF"/>
    <property type="match status" value="1"/>
</dbReference>
<dbReference type="CDD" id="cd05151">
    <property type="entry name" value="ChoK-like"/>
    <property type="match status" value="1"/>
</dbReference>
<dbReference type="RefSeq" id="WP_058446363.1">
    <property type="nucleotide sequence ID" value="NZ_CAAAHT010000011.1"/>
</dbReference>
<dbReference type="GO" id="GO:0006646">
    <property type="term" value="P:phosphatidylethanolamine biosynthetic process"/>
    <property type="evidence" value="ECO:0007669"/>
    <property type="project" value="TreeGrafter"/>
</dbReference>
<evidence type="ECO:0000313" key="2">
    <source>
        <dbReference type="EMBL" id="KTC96188.1"/>
    </source>
</evidence>
<proteinExistence type="predicted"/>
<evidence type="ECO:0000313" key="5">
    <source>
        <dbReference type="Proteomes" id="UP000251942"/>
    </source>
</evidence>
<dbReference type="InterPro" id="IPR036047">
    <property type="entry name" value="F-box-like_dom_sf"/>
</dbReference>
<evidence type="ECO:0000259" key="1">
    <source>
        <dbReference type="Pfam" id="PF00646"/>
    </source>
</evidence>
<dbReference type="Gene3D" id="3.90.1200.10">
    <property type="match status" value="1"/>
</dbReference>
<dbReference type="GO" id="GO:0004305">
    <property type="term" value="F:ethanolamine kinase activity"/>
    <property type="evidence" value="ECO:0007669"/>
    <property type="project" value="TreeGrafter"/>
</dbReference>
<keyword evidence="4" id="KW-1185">Reference proteome</keyword>
<dbReference type="GO" id="GO:0005737">
    <property type="term" value="C:cytoplasm"/>
    <property type="evidence" value="ECO:0007669"/>
    <property type="project" value="TreeGrafter"/>
</dbReference>
<dbReference type="EMBL" id="UASS01000022">
    <property type="protein sequence ID" value="SPX61431.1"/>
    <property type="molecule type" value="Genomic_DNA"/>
</dbReference>
<reference evidence="3 5" key="2">
    <citation type="submission" date="2018-06" db="EMBL/GenBank/DDBJ databases">
        <authorList>
            <consortium name="Pathogen Informatics"/>
            <person name="Doyle S."/>
        </authorList>
    </citation>
    <scope>NUCLEOTIDE SEQUENCE [LARGE SCALE GENOMIC DNA]</scope>
    <source>
        <strain evidence="3 5">NCTC12022</strain>
    </source>
</reference>
<dbReference type="SUPFAM" id="SSF56112">
    <property type="entry name" value="Protein kinase-like (PK-like)"/>
    <property type="match status" value="1"/>
</dbReference>
<dbReference type="Gene3D" id="3.30.200.20">
    <property type="entry name" value="Phosphorylase Kinase, domain 1"/>
    <property type="match status" value="1"/>
</dbReference>
<name>A0A0W0TKS2_9GAMM</name>
<dbReference type="InterPro" id="IPR011009">
    <property type="entry name" value="Kinase-like_dom_sf"/>
</dbReference>
<dbReference type="PATRIC" id="fig|453.4.peg.2176"/>
<organism evidence="2 4">
    <name type="scientific">Legionella feeleii</name>
    <dbReference type="NCBI Taxonomy" id="453"/>
    <lineage>
        <taxon>Bacteria</taxon>
        <taxon>Pseudomonadati</taxon>
        <taxon>Pseudomonadota</taxon>
        <taxon>Gammaproteobacteria</taxon>
        <taxon>Legionellales</taxon>
        <taxon>Legionellaceae</taxon>
        <taxon>Legionella</taxon>
    </lineage>
</organism>
<dbReference type="SUPFAM" id="SSF81383">
    <property type="entry name" value="F-box domain"/>
    <property type="match status" value="1"/>
</dbReference>
<keyword evidence="2" id="KW-0418">Kinase</keyword>
<dbReference type="InterPro" id="IPR001810">
    <property type="entry name" value="F-box_dom"/>
</dbReference>
<keyword evidence="2" id="KW-0808">Transferase</keyword>
<accession>A0A0W0TKS2</accession>
<dbReference type="Pfam" id="PF00646">
    <property type="entry name" value="F-box"/>
    <property type="match status" value="1"/>
</dbReference>
<dbReference type="PANTHER" id="PTHR22603:SF66">
    <property type="entry name" value="ETHANOLAMINE KINASE"/>
    <property type="match status" value="1"/>
</dbReference>
<reference evidence="2 4" key="1">
    <citation type="submission" date="2015-11" db="EMBL/GenBank/DDBJ databases">
        <title>Genomic analysis of 38 Legionella species identifies large and diverse effector repertoires.</title>
        <authorList>
            <person name="Burstein D."/>
            <person name="Amaro F."/>
            <person name="Zusman T."/>
            <person name="Lifshitz Z."/>
            <person name="Cohen O."/>
            <person name="Gilbert J.A."/>
            <person name="Pupko T."/>
            <person name="Shuman H.A."/>
            <person name="Segal G."/>
        </authorList>
    </citation>
    <scope>NUCLEOTIDE SEQUENCE [LARGE SCALE GENOMIC DNA]</scope>
    <source>
        <strain evidence="2 4">WO-44C</strain>
    </source>
</reference>
<dbReference type="Proteomes" id="UP000251942">
    <property type="component" value="Unassembled WGS sequence"/>
</dbReference>
<dbReference type="Proteomes" id="UP000054698">
    <property type="component" value="Unassembled WGS sequence"/>
</dbReference>
<evidence type="ECO:0000313" key="3">
    <source>
        <dbReference type="EMBL" id="SPX61431.1"/>
    </source>
</evidence>
<dbReference type="PANTHER" id="PTHR22603">
    <property type="entry name" value="CHOLINE/ETHANOALAMINE KINASE"/>
    <property type="match status" value="1"/>
</dbReference>
<sequence length="388" mass="44048">MKLRFFGGDSLPLDEGLCVYILSFLKPKERQNLTLVSKEWRSVIKTTEHTLALLPTMQRIPQLCDHRLPRIISKPLSGGMTNGTSLVELDVVNRKAKVETYKWALRIAGKGSSAFIKRQDEAHNAKQATDLCLNVDIDFFDEEGGLQLTRYLENSQPLNNKLLANPQVIQAIGLTLKRLHQSDAFQNTIDVFSRNTELLKKLIAGGQVVLPMDIDAIGGIMVKIESLFRQYRIKMVPCHNDPTPSNFLWVENAEIPSFSGLQAGLKLIDWEYSGNNDGLMDVVYFVSNAKYDEKQETLLLAAYFADLNDAILAWCAMYKPVVEWWITLWSWTQIANKTDVCELKAYQDLAQSCYEKTKVFLASEDFAWAIKFIEADTLDSSFNSNRPF</sequence>
<evidence type="ECO:0000313" key="4">
    <source>
        <dbReference type="Proteomes" id="UP000054698"/>
    </source>
</evidence>